<proteinExistence type="predicted"/>
<reference evidence="3" key="1">
    <citation type="journal article" date="2019" name="Int. J. Syst. Evol. Microbiol.">
        <title>The Global Catalogue of Microorganisms (GCM) 10K type strain sequencing project: providing services to taxonomists for standard genome sequencing and annotation.</title>
        <authorList>
            <consortium name="The Broad Institute Genomics Platform"/>
            <consortium name="The Broad Institute Genome Sequencing Center for Infectious Disease"/>
            <person name="Wu L."/>
            <person name="Ma J."/>
        </authorList>
    </citation>
    <scope>NUCLEOTIDE SEQUENCE [LARGE SCALE GENOMIC DNA]</scope>
    <source>
        <strain evidence="3">JCM 14546</strain>
    </source>
</reference>
<evidence type="ECO:0000313" key="2">
    <source>
        <dbReference type="EMBL" id="GAA2015401.1"/>
    </source>
</evidence>
<gene>
    <name evidence="2" type="ORF">GCM10009755_28960</name>
</gene>
<feature type="compositionally biased region" description="Low complexity" evidence="1">
    <location>
        <begin position="83"/>
        <end position="94"/>
    </location>
</feature>
<protein>
    <recommendedName>
        <fullName evidence="4">C2H2-type domain-containing protein</fullName>
    </recommendedName>
</protein>
<dbReference type="EMBL" id="BAAANO010000037">
    <property type="protein sequence ID" value="GAA2015401.1"/>
    <property type="molecule type" value="Genomic_DNA"/>
</dbReference>
<name>A0ABP5F2X3_9MICO</name>
<organism evidence="2 3">
    <name type="scientific">Brevibacterium samyangense</name>
    <dbReference type="NCBI Taxonomy" id="366888"/>
    <lineage>
        <taxon>Bacteria</taxon>
        <taxon>Bacillati</taxon>
        <taxon>Actinomycetota</taxon>
        <taxon>Actinomycetes</taxon>
        <taxon>Micrococcales</taxon>
        <taxon>Brevibacteriaceae</taxon>
        <taxon>Brevibacterium</taxon>
    </lineage>
</organism>
<evidence type="ECO:0008006" key="4">
    <source>
        <dbReference type="Google" id="ProtNLM"/>
    </source>
</evidence>
<sequence>MGRPILRDAPDRTPSTAATDALLHEIRARAATLGLALTTRCKHCGAALTETTSLKSHAGPVCRKRQQEAPGAHPAKNDTEGQSTTTSTFTKEKR</sequence>
<evidence type="ECO:0000256" key="1">
    <source>
        <dbReference type="SAM" id="MobiDB-lite"/>
    </source>
</evidence>
<evidence type="ECO:0000313" key="3">
    <source>
        <dbReference type="Proteomes" id="UP001500755"/>
    </source>
</evidence>
<keyword evidence="3" id="KW-1185">Reference proteome</keyword>
<dbReference type="Proteomes" id="UP001500755">
    <property type="component" value="Unassembled WGS sequence"/>
</dbReference>
<comment type="caution">
    <text evidence="2">The sequence shown here is derived from an EMBL/GenBank/DDBJ whole genome shotgun (WGS) entry which is preliminary data.</text>
</comment>
<feature type="region of interest" description="Disordered" evidence="1">
    <location>
        <begin position="52"/>
        <end position="94"/>
    </location>
</feature>
<accession>A0ABP5F2X3</accession>